<sequence>MGFEGSYLWRLRQKIGSELAVVPAAQVLVIDSDDRFLLIRRSDTGWWGLPAGNAEPHSTFALTAVRELEEETGLRAEVGDLEPFACESSAGPFTYPNGDQVHAFALCFAVRTWTGDLRPLDGEALDLRFFAEVPDQCHEQVAETLRLWRAYCRTGRFQVA</sequence>
<dbReference type="PANTHER" id="PTHR43046">
    <property type="entry name" value="GDP-MANNOSE MANNOSYL HYDROLASE"/>
    <property type="match status" value="1"/>
</dbReference>
<organism evidence="4 5">
    <name type="scientific">Actinopolymorpha rutila</name>
    <dbReference type="NCBI Taxonomy" id="446787"/>
    <lineage>
        <taxon>Bacteria</taxon>
        <taxon>Bacillati</taxon>
        <taxon>Actinomycetota</taxon>
        <taxon>Actinomycetes</taxon>
        <taxon>Propionibacteriales</taxon>
        <taxon>Actinopolymorphaceae</taxon>
        <taxon>Actinopolymorpha</taxon>
    </lineage>
</organism>
<dbReference type="RefSeq" id="WP_179789823.1">
    <property type="nucleotide sequence ID" value="NZ_BAAARR010000005.1"/>
</dbReference>
<evidence type="ECO:0000259" key="3">
    <source>
        <dbReference type="PROSITE" id="PS51462"/>
    </source>
</evidence>
<evidence type="ECO:0000256" key="2">
    <source>
        <dbReference type="ARBA" id="ARBA00022801"/>
    </source>
</evidence>
<comment type="caution">
    <text evidence="4">The sequence shown here is derived from an EMBL/GenBank/DDBJ whole genome shotgun (WGS) entry which is preliminary data.</text>
</comment>
<evidence type="ECO:0000313" key="4">
    <source>
        <dbReference type="EMBL" id="NYH92389.1"/>
    </source>
</evidence>
<dbReference type="InterPro" id="IPR015797">
    <property type="entry name" value="NUDIX_hydrolase-like_dom_sf"/>
</dbReference>
<comment type="cofactor">
    <cofactor evidence="1">
        <name>Mg(2+)</name>
        <dbReference type="ChEBI" id="CHEBI:18420"/>
    </cofactor>
</comment>
<protein>
    <submittedName>
        <fullName evidence="4">8-oxo-dGTP pyrophosphatase MutT (NUDIX family)</fullName>
    </submittedName>
</protein>
<evidence type="ECO:0000256" key="1">
    <source>
        <dbReference type="ARBA" id="ARBA00001946"/>
    </source>
</evidence>
<dbReference type="EMBL" id="JACBZH010000001">
    <property type="protein sequence ID" value="NYH92389.1"/>
    <property type="molecule type" value="Genomic_DNA"/>
</dbReference>
<dbReference type="Proteomes" id="UP000579605">
    <property type="component" value="Unassembled WGS sequence"/>
</dbReference>
<reference evidence="4 5" key="1">
    <citation type="submission" date="2020-07" db="EMBL/GenBank/DDBJ databases">
        <title>Sequencing the genomes of 1000 actinobacteria strains.</title>
        <authorList>
            <person name="Klenk H.-P."/>
        </authorList>
    </citation>
    <scope>NUCLEOTIDE SEQUENCE [LARGE SCALE GENOMIC DNA]</scope>
    <source>
        <strain evidence="4 5">DSM 18448</strain>
    </source>
</reference>
<dbReference type="PANTHER" id="PTHR43046:SF2">
    <property type="entry name" value="8-OXO-DGTP DIPHOSPHATASE-RELATED"/>
    <property type="match status" value="1"/>
</dbReference>
<dbReference type="Pfam" id="PF00293">
    <property type="entry name" value="NUDIX"/>
    <property type="match status" value="1"/>
</dbReference>
<dbReference type="AlphaFoldDB" id="A0A852ZSK8"/>
<keyword evidence="2" id="KW-0378">Hydrolase</keyword>
<dbReference type="SUPFAM" id="SSF55811">
    <property type="entry name" value="Nudix"/>
    <property type="match status" value="1"/>
</dbReference>
<gene>
    <name evidence="4" type="ORF">F4554_005027</name>
</gene>
<name>A0A852ZSK8_9ACTN</name>
<feature type="domain" description="Nudix hydrolase" evidence="3">
    <location>
        <begin position="20"/>
        <end position="160"/>
    </location>
</feature>
<dbReference type="InterPro" id="IPR000086">
    <property type="entry name" value="NUDIX_hydrolase_dom"/>
</dbReference>
<proteinExistence type="predicted"/>
<dbReference type="PROSITE" id="PS51462">
    <property type="entry name" value="NUDIX"/>
    <property type="match status" value="1"/>
</dbReference>
<keyword evidence="5" id="KW-1185">Reference proteome</keyword>
<dbReference type="Gene3D" id="3.90.79.10">
    <property type="entry name" value="Nucleoside Triphosphate Pyrophosphohydrolase"/>
    <property type="match status" value="1"/>
</dbReference>
<dbReference type="GO" id="GO:0016787">
    <property type="term" value="F:hydrolase activity"/>
    <property type="evidence" value="ECO:0007669"/>
    <property type="project" value="UniProtKB-KW"/>
</dbReference>
<evidence type="ECO:0000313" key="5">
    <source>
        <dbReference type="Proteomes" id="UP000579605"/>
    </source>
</evidence>
<accession>A0A852ZSK8</accession>